<dbReference type="EMBL" id="BRYB01000055">
    <property type="protein sequence ID" value="GMI21629.1"/>
    <property type="molecule type" value="Genomic_DNA"/>
</dbReference>
<proteinExistence type="predicted"/>
<keyword evidence="3" id="KW-1185">Reference proteome</keyword>
<name>A0ABQ6M8F9_9STRA</name>
<accession>A0ABQ6M8F9</accession>
<sequence>MTLRKPVAYADIWPSLTHGIADDYWMPSWMESEGGGCCKSQSQLSPEEEKLVALIFMATDSTVGFGLGSSATGPYCNWETKYPGEFGGGSRRDGYEGDLLREYRERGVSSVLDFDAMRREGWDFSAYAAAKPGKALGGGGGGLSKEGVREARLRRLAGGGGGGAGGVRAGGKGGKRAAGGGGSKPAKKARGDCEVIDLT</sequence>
<protein>
    <submittedName>
        <fullName evidence="2">Uncharacterized protein</fullName>
    </submittedName>
</protein>
<reference evidence="2 3" key="1">
    <citation type="journal article" date="2023" name="Commun. Biol.">
        <title>Genome analysis of Parmales, the sister group of diatoms, reveals the evolutionary specialization of diatoms from phago-mixotrophs to photoautotrophs.</title>
        <authorList>
            <person name="Ban H."/>
            <person name="Sato S."/>
            <person name="Yoshikawa S."/>
            <person name="Yamada K."/>
            <person name="Nakamura Y."/>
            <person name="Ichinomiya M."/>
            <person name="Sato N."/>
            <person name="Blanc-Mathieu R."/>
            <person name="Endo H."/>
            <person name="Kuwata A."/>
            <person name="Ogata H."/>
        </authorList>
    </citation>
    <scope>NUCLEOTIDE SEQUENCE [LARGE SCALE GENOMIC DNA]</scope>
</reference>
<gene>
    <name evidence="2" type="ORF">TeGR_g8076</name>
</gene>
<comment type="caution">
    <text evidence="2">The sequence shown here is derived from an EMBL/GenBank/DDBJ whole genome shotgun (WGS) entry which is preliminary data.</text>
</comment>
<organism evidence="2 3">
    <name type="scientific">Tetraparma gracilis</name>
    <dbReference type="NCBI Taxonomy" id="2962635"/>
    <lineage>
        <taxon>Eukaryota</taxon>
        <taxon>Sar</taxon>
        <taxon>Stramenopiles</taxon>
        <taxon>Ochrophyta</taxon>
        <taxon>Bolidophyceae</taxon>
        <taxon>Parmales</taxon>
        <taxon>Triparmaceae</taxon>
        <taxon>Tetraparma</taxon>
    </lineage>
</organism>
<evidence type="ECO:0000256" key="1">
    <source>
        <dbReference type="SAM" id="MobiDB-lite"/>
    </source>
</evidence>
<evidence type="ECO:0000313" key="2">
    <source>
        <dbReference type="EMBL" id="GMI21629.1"/>
    </source>
</evidence>
<feature type="region of interest" description="Disordered" evidence="1">
    <location>
        <begin position="156"/>
        <end position="199"/>
    </location>
</feature>
<evidence type="ECO:0000313" key="3">
    <source>
        <dbReference type="Proteomes" id="UP001165060"/>
    </source>
</evidence>
<dbReference type="Proteomes" id="UP001165060">
    <property type="component" value="Unassembled WGS sequence"/>
</dbReference>
<feature type="compositionally biased region" description="Gly residues" evidence="1">
    <location>
        <begin position="157"/>
        <end position="183"/>
    </location>
</feature>